<evidence type="ECO:0000256" key="7">
    <source>
        <dbReference type="RuleBase" id="RU362042"/>
    </source>
</evidence>
<accession>S7WNL7</accession>
<proteinExistence type="inferred from homology"/>
<reference evidence="9 10" key="1">
    <citation type="journal article" date="2013" name="Genome Announc.">
        <title>Draft Genome Sequence of Cyclobacterium qasimii Strain M12-11BT, Isolated from Arctic Marine Sediment.</title>
        <authorList>
            <person name="Shivaji S."/>
            <person name="Ara S."/>
            <person name="Singh A."/>
            <person name="Kumar Pinnaka A."/>
        </authorList>
    </citation>
    <scope>NUCLEOTIDE SEQUENCE [LARGE SCALE GENOMIC DNA]</scope>
    <source>
        <strain evidence="9 10">M12-11B</strain>
    </source>
</reference>
<comment type="catalytic activity">
    <reaction evidence="1 7">
        <text>Cleavage of hydrophobic, N-terminal signal or leader sequences from secreted and periplasmic proteins.</text>
        <dbReference type="EC" id="3.4.21.89"/>
    </reaction>
</comment>
<dbReference type="AlphaFoldDB" id="S7WNL7"/>
<dbReference type="InterPro" id="IPR000223">
    <property type="entry name" value="Pept_S26A_signal_pept_1"/>
</dbReference>
<dbReference type="EMBL" id="ATNM01000182">
    <property type="protein sequence ID" value="EPR65748.1"/>
    <property type="molecule type" value="Genomic_DNA"/>
</dbReference>
<feature type="domain" description="Peptidase S26" evidence="8">
    <location>
        <begin position="290"/>
        <end position="335"/>
    </location>
</feature>
<feature type="active site" evidence="6">
    <location>
        <position position="129"/>
    </location>
</feature>
<dbReference type="PANTHER" id="PTHR43390:SF1">
    <property type="entry name" value="CHLOROPLAST PROCESSING PEPTIDASE"/>
    <property type="match status" value="1"/>
</dbReference>
<dbReference type="Pfam" id="PF10502">
    <property type="entry name" value="Peptidase_S26"/>
    <property type="match status" value="2"/>
</dbReference>
<feature type="transmembrane region" description="Helical" evidence="7">
    <location>
        <begin position="14"/>
        <end position="33"/>
    </location>
</feature>
<dbReference type="PROSITE" id="PS00761">
    <property type="entry name" value="SPASE_I_3"/>
    <property type="match status" value="1"/>
</dbReference>
<dbReference type="Proteomes" id="UP000014974">
    <property type="component" value="Unassembled WGS sequence"/>
</dbReference>
<dbReference type="CDD" id="cd06530">
    <property type="entry name" value="S26_SPase_I"/>
    <property type="match status" value="2"/>
</dbReference>
<dbReference type="NCBIfam" id="TIGR02227">
    <property type="entry name" value="sigpep_I_bact"/>
    <property type="match status" value="2"/>
</dbReference>
<keyword evidence="7" id="KW-0645">Protease</keyword>
<evidence type="ECO:0000256" key="5">
    <source>
        <dbReference type="ARBA" id="ARBA00022801"/>
    </source>
</evidence>
<evidence type="ECO:0000256" key="4">
    <source>
        <dbReference type="ARBA" id="ARBA00019232"/>
    </source>
</evidence>
<dbReference type="PATRIC" id="fig|641524.5.peg.5189"/>
<sequence length="360" mass="41453">MNQEKNKKSASREWIDALLFAVIAASLIRWLLLEPFTIPTASMEKSLLVGDFLFVSKMHYGTRVPKTILQVPLTHQKIWGTELKSYSEAIQLPYYRLPGFTSIKRNDVVVFNFPEEFQYPVDLKTNYIKRAIAVAGDVLEIKEAQVYVNGKAADNPEEMQYSYDVIVNRPLNEEFFDRYGINPDSYYSFSDNSGYFVFATDQMIKELEKSPAISSIQKRISKPGQGDSNIFPDGAFYKWNKDNFGPLQVPAEGQTITLDEDNVRRYSFTIEKFEGHESVTVNDNKLFIDGVEQESYTFKQNYYFMMGDNRHDSLDSRFWGFVPEDHVVGKAWFLWLSLENTNQCLIRLDGTGSSNPLIKP</sequence>
<evidence type="ECO:0000313" key="9">
    <source>
        <dbReference type="EMBL" id="EPR65748.1"/>
    </source>
</evidence>
<dbReference type="GO" id="GO:0009003">
    <property type="term" value="F:signal peptidase activity"/>
    <property type="evidence" value="ECO:0007669"/>
    <property type="project" value="UniProtKB-EC"/>
</dbReference>
<dbReference type="InterPro" id="IPR019533">
    <property type="entry name" value="Peptidase_S26"/>
</dbReference>
<dbReference type="eggNOG" id="COG0681">
    <property type="taxonomic scope" value="Bacteria"/>
</dbReference>
<feature type="domain" description="Peptidase S26" evidence="8">
    <location>
        <begin position="12"/>
        <end position="192"/>
    </location>
</feature>
<keyword evidence="7" id="KW-0472">Membrane</keyword>
<dbReference type="InterPro" id="IPR036286">
    <property type="entry name" value="LexA/Signal_pep-like_sf"/>
</dbReference>
<gene>
    <name evidence="9" type="ORF">ADICYQ_5235</name>
</gene>
<evidence type="ECO:0000256" key="1">
    <source>
        <dbReference type="ARBA" id="ARBA00000677"/>
    </source>
</evidence>
<dbReference type="PRINTS" id="PR00727">
    <property type="entry name" value="LEADERPTASE"/>
</dbReference>
<dbReference type="InterPro" id="IPR019758">
    <property type="entry name" value="Pept_S26A_signal_pept_1_CS"/>
</dbReference>
<keyword evidence="7" id="KW-0812">Transmembrane</keyword>
<evidence type="ECO:0000259" key="8">
    <source>
        <dbReference type="Pfam" id="PF10502"/>
    </source>
</evidence>
<evidence type="ECO:0000256" key="2">
    <source>
        <dbReference type="ARBA" id="ARBA00009370"/>
    </source>
</evidence>
<organism evidence="9 10">
    <name type="scientific">Cyclobacterium qasimii M12-11B</name>
    <dbReference type="NCBI Taxonomy" id="641524"/>
    <lineage>
        <taxon>Bacteria</taxon>
        <taxon>Pseudomonadati</taxon>
        <taxon>Bacteroidota</taxon>
        <taxon>Cytophagia</taxon>
        <taxon>Cytophagales</taxon>
        <taxon>Cyclobacteriaceae</taxon>
        <taxon>Cyclobacterium</taxon>
    </lineage>
</organism>
<dbReference type="GO" id="GO:0004252">
    <property type="term" value="F:serine-type endopeptidase activity"/>
    <property type="evidence" value="ECO:0007669"/>
    <property type="project" value="InterPro"/>
</dbReference>
<dbReference type="SUPFAM" id="SSF51306">
    <property type="entry name" value="LexA/Signal peptidase"/>
    <property type="match status" value="2"/>
</dbReference>
<dbReference type="GO" id="GO:0016020">
    <property type="term" value="C:membrane"/>
    <property type="evidence" value="ECO:0007669"/>
    <property type="project" value="UniProtKB-SubCell"/>
</dbReference>
<dbReference type="STRING" id="641524.ADICYQ_5235"/>
<dbReference type="GO" id="GO:0006465">
    <property type="term" value="P:signal peptide processing"/>
    <property type="evidence" value="ECO:0007669"/>
    <property type="project" value="InterPro"/>
</dbReference>
<feature type="active site" evidence="6">
    <location>
        <position position="42"/>
    </location>
</feature>
<dbReference type="EC" id="3.4.21.89" evidence="3 7"/>
<name>S7WNL7_9BACT</name>
<evidence type="ECO:0000256" key="3">
    <source>
        <dbReference type="ARBA" id="ARBA00013208"/>
    </source>
</evidence>
<keyword evidence="7" id="KW-1133">Transmembrane helix</keyword>
<comment type="similarity">
    <text evidence="2 7">Belongs to the peptidase S26 family.</text>
</comment>
<comment type="subcellular location">
    <subcellularLocation>
        <location evidence="7">Membrane</location>
        <topology evidence="7">Single-pass type II membrane protein</topology>
    </subcellularLocation>
</comment>
<evidence type="ECO:0000313" key="10">
    <source>
        <dbReference type="Proteomes" id="UP000014974"/>
    </source>
</evidence>
<protein>
    <recommendedName>
        <fullName evidence="4 7">Signal peptidase I</fullName>
        <ecNumber evidence="3 7">3.4.21.89</ecNumber>
    </recommendedName>
</protein>
<dbReference type="Gene3D" id="2.10.109.10">
    <property type="entry name" value="Umud Fragment, subunit A"/>
    <property type="match status" value="2"/>
</dbReference>
<evidence type="ECO:0000256" key="6">
    <source>
        <dbReference type="PIRSR" id="PIRSR600223-1"/>
    </source>
</evidence>
<comment type="caution">
    <text evidence="9">The sequence shown here is derived from an EMBL/GenBank/DDBJ whole genome shotgun (WGS) entry which is preliminary data.</text>
</comment>
<dbReference type="PANTHER" id="PTHR43390">
    <property type="entry name" value="SIGNAL PEPTIDASE I"/>
    <property type="match status" value="1"/>
</dbReference>
<keyword evidence="5 7" id="KW-0378">Hydrolase</keyword>